<organism evidence="4 5">
    <name type="scientific">Hydnum rufescens UP504</name>
    <dbReference type="NCBI Taxonomy" id="1448309"/>
    <lineage>
        <taxon>Eukaryota</taxon>
        <taxon>Fungi</taxon>
        <taxon>Dikarya</taxon>
        <taxon>Basidiomycota</taxon>
        <taxon>Agaricomycotina</taxon>
        <taxon>Agaricomycetes</taxon>
        <taxon>Cantharellales</taxon>
        <taxon>Hydnaceae</taxon>
        <taxon>Hydnum</taxon>
    </lineage>
</organism>
<comment type="similarity">
    <text evidence="1">Belongs to the thioesterase PaaI family.</text>
</comment>
<sequence length="212" mass="22934">MAPNKFDPNRTPGIKPGLKKGDIVSDLSIINTNDDIERIRGAMLTFDSFVRNGPYFGVHQAGSFLHTTDIILGDEEDKALAPGDRVKNPRMTFVATMTVNEDMCNKFGIMHGACAAYLLDSVTTAALVCLEGPPRVSVCLNVSFFRPAPLGTNLKLIGYSTSVGTSPAHTRGEIWDADKSILLMDCKHIQVDPMQDSALPPKAKMPTATAKL</sequence>
<dbReference type="OrthoDB" id="2831072at2759"/>
<dbReference type="CDD" id="cd03443">
    <property type="entry name" value="PaaI_thioesterase"/>
    <property type="match status" value="1"/>
</dbReference>
<evidence type="ECO:0000259" key="3">
    <source>
        <dbReference type="Pfam" id="PF03061"/>
    </source>
</evidence>
<evidence type="ECO:0000313" key="5">
    <source>
        <dbReference type="Proteomes" id="UP000886523"/>
    </source>
</evidence>
<dbReference type="SUPFAM" id="SSF54637">
    <property type="entry name" value="Thioesterase/thiol ester dehydrase-isomerase"/>
    <property type="match status" value="1"/>
</dbReference>
<dbReference type="PANTHER" id="PTHR21660:SF1">
    <property type="entry name" value="ACYL-COENZYME A THIOESTERASE 13"/>
    <property type="match status" value="1"/>
</dbReference>
<evidence type="ECO:0000256" key="2">
    <source>
        <dbReference type="ARBA" id="ARBA00022801"/>
    </source>
</evidence>
<dbReference type="Gene3D" id="3.10.129.10">
    <property type="entry name" value="Hotdog Thioesterase"/>
    <property type="match status" value="1"/>
</dbReference>
<dbReference type="AlphaFoldDB" id="A0A9P6AE42"/>
<feature type="domain" description="Thioesterase" evidence="3">
    <location>
        <begin position="107"/>
        <end position="178"/>
    </location>
</feature>
<dbReference type="Proteomes" id="UP000886523">
    <property type="component" value="Unassembled WGS sequence"/>
</dbReference>
<name>A0A9P6AE42_9AGAM</name>
<keyword evidence="2" id="KW-0378">Hydrolase</keyword>
<accession>A0A9P6AE42</accession>
<proteinExistence type="inferred from homology"/>
<dbReference type="InterPro" id="IPR039298">
    <property type="entry name" value="ACOT13"/>
</dbReference>
<comment type="caution">
    <text evidence="4">The sequence shown here is derived from an EMBL/GenBank/DDBJ whole genome shotgun (WGS) entry which is preliminary data.</text>
</comment>
<gene>
    <name evidence="4" type="ORF">BS47DRAFT_1355609</name>
</gene>
<evidence type="ECO:0000256" key="1">
    <source>
        <dbReference type="ARBA" id="ARBA00008324"/>
    </source>
</evidence>
<evidence type="ECO:0000313" key="4">
    <source>
        <dbReference type="EMBL" id="KAF9504011.1"/>
    </source>
</evidence>
<protein>
    <recommendedName>
        <fullName evidence="3">Thioesterase domain-containing protein</fullName>
    </recommendedName>
</protein>
<dbReference type="InterPro" id="IPR006683">
    <property type="entry name" value="Thioestr_dom"/>
</dbReference>
<dbReference type="InterPro" id="IPR029069">
    <property type="entry name" value="HotDog_dom_sf"/>
</dbReference>
<dbReference type="Pfam" id="PF03061">
    <property type="entry name" value="4HBT"/>
    <property type="match status" value="1"/>
</dbReference>
<dbReference type="GO" id="GO:0047617">
    <property type="term" value="F:fatty acyl-CoA hydrolase activity"/>
    <property type="evidence" value="ECO:0007669"/>
    <property type="project" value="InterPro"/>
</dbReference>
<reference evidence="4" key="1">
    <citation type="journal article" date="2020" name="Nat. Commun.">
        <title>Large-scale genome sequencing of mycorrhizal fungi provides insights into the early evolution of symbiotic traits.</title>
        <authorList>
            <person name="Miyauchi S."/>
            <person name="Kiss E."/>
            <person name="Kuo A."/>
            <person name="Drula E."/>
            <person name="Kohler A."/>
            <person name="Sanchez-Garcia M."/>
            <person name="Morin E."/>
            <person name="Andreopoulos B."/>
            <person name="Barry K.W."/>
            <person name="Bonito G."/>
            <person name="Buee M."/>
            <person name="Carver A."/>
            <person name="Chen C."/>
            <person name="Cichocki N."/>
            <person name="Clum A."/>
            <person name="Culley D."/>
            <person name="Crous P.W."/>
            <person name="Fauchery L."/>
            <person name="Girlanda M."/>
            <person name="Hayes R.D."/>
            <person name="Keri Z."/>
            <person name="LaButti K."/>
            <person name="Lipzen A."/>
            <person name="Lombard V."/>
            <person name="Magnuson J."/>
            <person name="Maillard F."/>
            <person name="Murat C."/>
            <person name="Nolan M."/>
            <person name="Ohm R.A."/>
            <person name="Pangilinan J."/>
            <person name="Pereira M.F."/>
            <person name="Perotto S."/>
            <person name="Peter M."/>
            <person name="Pfister S."/>
            <person name="Riley R."/>
            <person name="Sitrit Y."/>
            <person name="Stielow J.B."/>
            <person name="Szollosi G."/>
            <person name="Zifcakova L."/>
            <person name="Stursova M."/>
            <person name="Spatafora J.W."/>
            <person name="Tedersoo L."/>
            <person name="Vaario L.M."/>
            <person name="Yamada A."/>
            <person name="Yan M."/>
            <person name="Wang P."/>
            <person name="Xu J."/>
            <person name="Bruns T."/>
            <person name="Baldrian P."/>
            <person name="Vilgalys R."/>
            <person name="Dunand C."/>
            <person name="Henrissat B."/>
            <person name="Grigoriev I.V."/>
            <person name="Hibbett D."/>
            <person name="Nagy L.G."/>
            <person name="Martin F.M."/>
        </authorList>
    </citation>
    <scope>NUCLEOTIDE SEQUENCE</scope>
    <source>
        <strain evidence="4">UP504</strain>
    </source>
</reference>
<dbReference type="EMBL" id="MU129274">
    <property type="protein sequence ID" value="KAF9504011.1"/>
    <property type="molecule type" value="Genomic_DNA"/>
</dbReference>
<keyword evidence="5" id="KW-1185">Reference proteome</keyword>
<dbReference type="PANTHER" id="PTHR21660">
    <property type="entry name" value="THIOESTERASE SUPERFAMILY MEMBER-RELATED"/>
    <property type="match status" value="1"/>
</dbReference>